<dbReference type="RefSeq" id="WP_048463759.1">
    <property type="nucleotide sequence ID" value="NZ_LABX01000076.1"/>
</dbReference>
<evidence type="ECO:0000313" key="3">
    <source>
        <dbReference type="Proteomes" id="UP000035929"/>
    </source>
</evidence>
<name>A0A0J6SR53_9HYPH</name>
<dbReference type="PATRIC" id="fig|270351.6.peg.7061"/>
<protein>
    <submittedName>
        <fullName evidence="2">Uncharacterized protein</fullName>
    </submittedName>
</protein>
<gene>
    <name evidence="2" type="ORF">VP06_10735</name>
</gene>
<keyword evidence="1" id="KW-0812">Transmembrane</keyword>
<reference evidence="2 3" key="1">
    <citation type="submission" date="2015-03" db="EMBL/GenBank/DDBJ databases">
        <title>Genome sequencing of Methylobacterium aquaticum DSM16371 type strain.</title>
        <authorList>
            <person name="Chaudhry V."/>
            <person name="Patil P.B."/>
        </authorList>
    </citation>
    <scope>NUCLEOTIDE SEQUENCE [LARGE SCALE GENOMIC DNA]</scope>
    <source>
        <strain evidence="2 3">DSM 16371</strain>
    </source>
</reference>
<keyword evidence="1" id="KW-1133">Transmembrane helix</keyword>
<dbReference type="EMBL" id="LABX01000076">
    <property type="protein sequence ID" value="KMO36057.1"/>
    <property type="molecule type" value="Genomic_DNA"/>
</dbReference>
<sequence>MIFLVFALLIAILFVARLTIGTRIERTRWFVDRSVRFAGGAAAWCCVVLLLRWAFGSTHAGWSAVAFGPIMFVVMSLFVLSALTIPVVWANTMREILNRLKSRD</sequence>
<evidence type="ECO:0000256" key="1">
    <source>
        <dbReference type="SAM" id="Phobius"/>
    </source>
</evidence>
<comment type="caution">
    <text evidence="2">The sequence shown here is derived from an EMBL/GenBank/DDBJ whole genome shotgun (WGS) entry which is preliminary data.</text>
</comment>
<organism evidence="2 3">
    <name type="scientific">Methylobacterium aquaticum</name>
    <dbReference type="NCBI Taxonomy" id="270351"/>
    <lineage>
        <taxon>Bacteria</taxon>
        <taxon>Pseudomonadati</taxon>
        <taxon>Pseudomonadota</taxon>
        <taxon>Alphaproteobacteria</taxon>
        <taxon>Hyphomicrobiales</taxon>
        <taxon>Methylobacteriaceae</taxon>
        <taxon>Methylobacterium</taxon>
    </lineage>
</organism>
<evidence type="ECO:0000313" key="2">
    <source>
        <dbReference type="EMBL" id="KMO36057.1"/>
    </source>
</evidence>
<feature type="transmembrane region" description="Helical" evidence="1">
    <location>
        <begin position="37"/>
        <end position="55"/>
    </location>
</feature>
<dbReference type="Proteomes" id="UP000035929">
    <property type="component" value="Unassembled WGS sequence"/>
</dbReference>
<dbReference type="OrthoDB" id="8005098at2"/>
<proteinExistence type="predicted"/>
<keyword evidence="1" id="KW-0472">Membrane</keyword>
<dbReference type="AlphaFoldDB" id="A0A0J6SR53"/>
<accession>A0A0J6SR53</accession>
<feature type="transmembrane region" description="Helical" evidence="1">
    <location>
        <begin position="67"/>
        <end position="89"/>
    </location>
</feature>